<dbReference type="PROSITE" id="PS50122">
    <property type="entry name" value="CHEB"/>
    <property type="match status" value="1"/>
</dbReference>
<evidence type="ECO:0000256" key="4">
    <source>
        <dbReference type="PROSITE-ProRule" id="PRU00050"/>
    </source>
</evidence>
<dbReference type="InterPro" id="IPR035909">
    <property type="entry name" value="CheB_C"/>
</dbReference>
<evidence type="ECO:0000256" key="3">
    <source>
        <dbReference type="ARBA" id="ARBA00048267"/>
    </source>
</evidence>
<accession>A0ABR8H8W9</accession>
<evidence type="ECO:0000256" key="1">
    <source>
        <dbReference type="ARBA" id="ARBA00022801"/>
    </source>
</evidence>
<reference evidence="6 7" key="1">
    <citation type="journal article" date="2020" name="ISME J.">
        <title>Comparative genomics reveals insights into cyanobacterial evolution and habitat adaptation.</title>
        <authorList>
            <person name="Chen M.Y."/>
            <person name="Teng W.K."/>
            <person name="Zhao L."/>
            <person name="Hu C.X."/>
            <person name="Zhou Y.K."/>
            <person name="Han B.P."/>
            <person name="Song L.R."/>
            <person name="Shu W.S."/>
        </authorList>
    </citation>
    <scope>NUCLEOTIDE SEQUENCE [LARGE SCALE GENOMIC DNA]</scope>
    <source>
        <strain evidence="6 7">FACHB-252</strain>
    </source>
</reference>
<dbReference type="PANTHER" id="PTHR42872">
    <property type="entry name" value="PROTEIN-GLUTAMATE METHYLESTERASE/PROTEIN-GLUTAMINE GLUTAMINASE"/>
    <property type="match status" value="1"/>
</dbReference>
<name>A0ABR8H8W9_NOSPU</name>
<comment type="caution">
    <text evidence="6">The sequence shown here is derived from an EMBL/GenBank/DDBJ whole genome shotgun (WGS) entry which is preliminary data.</text>
</comment>
<feature type="active site" evidence="4">
    <location>
        <position position="34"/>
    </location>
</feature>
<organism evidence="6 7">
    <name type="scientific">Nostoc punctiforme FACHB-252</name>
    <dbReference type="NCBI Taxonomy" id="1357509"/>
    <lineage>
        <taxon>Bacteria</taxon>
        <taxon>Bacillati</taxon>
        <taxon>Cyanobacteriota</taxon>
        <taxon>Cyanophyceae</taxon>
        <taxon>Nostocales</taxon>
        <taxon>Nostocaceae</taxon>
        <taxon>Nostoc</taxon>
    </lineage>
</organism>
<feature type="active site" evidence="4">
    <location>
        <position position="61"/>
    </location>
</feature>
<evidence type="ECO:0000313" key="6">
    <source>
        <dbReference type="EMBL" id="MBD2611691.1"/>
    </source>
</evidence>
<dbReference type="EMBL" id="JACJTC010000007">
    <property type="protein sequence ID" value="MBD2611691.1"/>
    <property type="molecule type" value="Genomic_DNA"/>
</dbReference>
<dbReference type="Gene3D" id="3.40.50.180">
    <property type="entry name" value="Methylesterase CheB, C-terminal domain"/>
    <property type="match status" value="1"/>
</dbReference>
<dbReference type="CDD" id="cd16432">
    <property type="entry name" value="CheB_Rec"/>
    <property type="match status" value="1"/>
</dbReference>
<dbReference type="RefSeq" id="WP_190949383.1">
    <property type="nucleotide sequence ID" value="NZ_JACJTC010000007.1"/>
</dbReference>
<evidence type="ECO:0000313" key="7">
    <source>
        <dbReference type="Proteomes" id="UP000606396"/>
    </source>
</evidence>
<keyword evidence="4" id="KW-0145">Chemotaxis</keyword>
<protein>
    <recommendedName>
        <fullName evidence="2">protein-glutamate methylesterase</fullName>
        <ecNumber evidence="2">3.1.1.61</ecNumber>
    </recommendedName>
</protein>
<feature type="active site" evidence="4">
    <location>
        <position position="154"/>
    </location>
</feature>
<comment type="catalytic activity">
    <reaction evidence="3">
        <text>[protein]-L-glutamate 5-O-methyl ester + H2O = L-glutamyl-[protein] + methanol + H(+)</text>
        <dbReference type="Rhea" id="RHEA:23236"/>
        <dbReference type="Rhea" id="RHEA-COMP:10208"/>
        <dbReference type="Rhea" id="RHEA-COMP:10311"/>
        <dbReference type="ChEBI" id="CHEBI:15377"/>
        <dbReference type="ChEBI" id="CHEBI:15378"/>
        <dbReference type="ChEBI" id="CHEBI:17790"/>
        <dbReference type="ChEBI" id="CHEBI:29973"/>
        <dbReference type="ChEBI" id="CHEBI:82795"/>
        <dbReference type="EC" id="3.1.1.61"/>
    </reaction>
</comment>
<feature type="domain" description="CheB-type methylesterase" evidence="5">
    <location>
        <begin position="22"/>
        <end position="206"/>
    </location>
</feature>
<keyword evidence="7" id="KW-1185">Reference proteome</keyword>
<evidence type="ECO:0000259" key="5">
    <source>
        <dbReference type="PROSITE" id="PS50122"/>
    </source>
</evidence>
<dbReference type="Pfam" id="PF01339">
    <property type="entry name" value="CheB_methylest"/>
    <property type="match status" value="1"/>
</dbReference>
<evidence type="ECO:0000256" key="2">
    <source>
        <dbReference type="ARBA" id="ARBA00039140"/>
    </source>
</evidence>
<dbReference type="PANTHER" id="PTHR42872:SF6">
    <property type="entry name" value="PROTEIN-GLUTAMATE METHYLESTERASE_PROTEIN-GLUTAMINE GLUTAMINASE"/>
    <property type="match status" value="1"/>
</dbReference>
<gene>
    <name evidence="6" type="ORF">H6G94_10460</name>
</gene>
<dbReference type="EC" id="3.1.1.61" evidence="2"/>
<dbReference type="InterPro" id="IPR000673">
    <property type="entry name" value="Sig_transdc_resp-reg_Me-estase"/>
</dbReference>
<dbReference type="Proteomes" id="UP000606396">
    <property type="component" value="Unassembled WGS sequence"/>
</dbReference>
<proteinExistence type="predicted"/>
<keyword evidence="1 4" id="KW-0378">Hydrolase</keyword>
<dbReference type="SUPFAM" id="SSF52738">
    <property type="entry name" value="Methylesterase CheB, C-terminal domain"/>
    <property type="match status" value="1"/>
</dbReference>
<sequence length="217" mass="22911">MKSVTRKIGNEGFSPKLAKTSQVSPLKIVAIGASTGGPQALHAILQQLPANFPAPILCVQHISEGFLQELVNWLAAECSIHITIAQPGDFPQPGTVYFAPEQKHLQLDVLGRFLTTSTPAVSSHRPSITVLFQAVAGCYGPSTVGILLSGMGRDGAEGLQAIAQAGGVTIAQNEQTCVVFGMPKEAIALGAAQYILPIHEIAPMLLYRMLTVVIDDC</sequence>